<dbReference type="PANTHER" id="PTHR24198">
    <property type="entry name" value="ANKYRIN REPEAT AND PROTEIN KINASE DOMAIN-CONTAINING PROTEIN"/>
    <property type="match status" value="1"/>
</dbReference>
<dbReference type="InterPro" id="IPR002110">
    <property type="entry name" value="Ankyrin_rpt"/>
</dbReference>
<accession>A0ABR2JZT8</accession>
<dbReference type="Gene3D" id="1.25.40.20">
    <property type="entry name" value="Ankyrin repeat-containing domain"/>
    <property type="match status" value="2"/>
</dbReference>
<evidence type="ECO:0000313" key="5">
    <source>
        <dbReference type="Proteomes" id="UP001470230"/>
    </source>
</evidence>
<organism evidence="4 5">
    <name type="scientific">Tritrichomonas musculus</name>
    <dbReference type="NCBI Taxonomy" id="1915356"/>
    <lineage>
        <taxon>Eukaryota</taxon>
        <taxon>Metamonada</taxon>
        <taxon>Parabasalia</taxon>
        <taxon>Tritrichomonadida</taxon>
        <taxon>Tritrichomonadidae</taxon>
        <taxon>Tritrichomonas</taxon>
    </lineage>
</organism>
<dbReference type="Pfam" id="PF12796">
    <property type="entry name" value="Ank_2"/>
    <property type="match status" value="2"/>
</dbReference>
<protein>
    <recommendedName>
        <fullName evidence="6">Ankyrin repeat protein</fullName>
    </recommendedName>
</protein>
<evidence type="ECO:0008006" key="6">
    <source>
        <dbReference type="Google" id="ProtNLM"/>
    </source>
</evidence>
<feature type="repeat" description="ANK" evidence="3">
    <location>
        <begin position="742"/>
        <end position="774"/>
    </location>
</feature>
<dbReference type="PROSITE" id="PS50297">
    <property type="entry name" value="ANK_REP_REGION"/>
    <property type="match status" value="2"/>
</dbReference>
<sequence length="1063" mass="120373">MSKKTDETSCFIVANEKLDHTKRPCTNLFDKDANTIIDSLKNTAVYQNKVENILVFNDLHISIRVPKNLYPLKYFTQCIFSPTSITQNWESAPHFTLLANNPSMANYFKIKFFDQQNSIFRDSINSGNSISSLTCDIAINIPAELESKSVINSNHDFSEAIKKSLGDQKWENIINQLANQINVSPSRLVLRHKYKNTNEILFPFSPIAPVFSEIFRPESYQFNHCFTYSVISERIKFDDSQVSVSLADNEISRLLTSLSPKNLNENTTSRLSALQEDIFNLLSKKDFIGFLPELLSRICQELSTGELDQMLISGIKNVLSLSLVSIFSPFVSSILKRNVFRFTTWNVFVKWLTSFRNPSIFDFTLDVDNYARETVSTLLGLAIATHEDFVDQCVDICHSFITFFSENHLFSQCFSLMGPVLVAASVTIEKEELLLILTRGFVYLLSIDNQPKDSIKEFTALPHMFKLGSKSNVVCALPISQWEFLPIVSSTVGCFSGPKMIKVNFTTNNAENDILSFWLYFTLAKIEINKQIIDLPILQKAKIRLSYPFEMNNFLISSTVTVLNHTWSTVFPIDQVMDSIKENSKNMSVFPSSRKTVIPNSFIGETQIQACSQSFESRSLSSAIQFLRTNTFLREDDGKIQIADLILSRHMVHCALNDIFFCYNSETLFSILLLFRLSDFTYSIMIRSIDLLSLQLDTFHISLSQFTINNTPLLHFASLTCNDPKFVQSIAKKSYLSIQDSEGMTALFYALRNPNLSICQTLIEEKIDIDMCNNKGISPLIYCIENNDYKRAEFLLCNGASVNKSMQSSAIWYQSALLYVINKKNEKAAKLLLSHSGEEINAPFFQGSFITHQCILMDFTSILYKAYLYSPQFDPNLFSDAFPHPLHYLIQLKTEKKINECDDDNQLDQILKNLLSIPNLDLNCLDDKGDTPLIKAIEKDCDKIANALIVDQRCDVDMLGAKGETPLCLAITKDKINIVKSLLTANAIINMPNVNGKSPLCIAVEKNDKAIVKLLLDNGALPNQWYFGGTLPVNNAEPTIRDILLKKGANEDYPNFNAYNQNA</sequence>
<feature type="repeat" description="ANK" evidence="3">
    <location>
        <begin position="962"/>
        <end position="994"/>
    </location>
</feature>
<evidence type="ECO:0000256" key="3">
    <source>
        <dbReference type="PROSITE-ProRule" id="PRU00023"/>
    </source>
</evidence>
<keyword evidence="1" id="KW-0677">Repeat</keyword>
<dbReference type="Proteomes" id="UP001470230">
    <property type="component" value="Unassembled WGS sequence"/>
</dbReference>
<evidence type="ECO:0000256" key="2">
    <source>
        <dbReference type="ARBA" id="ARBA00023043"/>
    </source>
</evidence>
<comment type="caution">
    <text evidence="4">The sequence shown here is derived from an EMBL/GenBank/DDBJ whole genome shotgun (WGS) entry which is preliminary data.</text>
</comment>
<feature type="repeat" description="ANK" evidence="3">
    <location>
        <begin position="995"/>
        <end position="1020"/>
    </location>
</feature>
<evidence type="ECO:0000256" key="1">
    <source>
        <dbReference type="ARBA" id="ARBA00022737"/>
    </source>
</evidence>
<dbReference type="SUPFAM" id="SSF48403">
    <property type="entry name" value="Ankyrin repeat"/>
    <property type="match status" value="2"/>
</dbReference>
<evidence type="ECO:0000313" key="4">
    <source>
        <dbReference type="EMBL" id="KAK8884381.1"/>
    </source>
</evidence>
<dbReference type="InterPro" id="IPR036770">
    <property type="entry name" value="Ankyrin_rpt-contain_sf"/>
</dbReference>
<dbReference type="PROSITE" id="PS50088">
    <property type="entry name" value="ANK_REPEAT"/>
    <property type="match status" value="3"/>
</dbReference>
<dbReference type="EMBL" id="JAPFFF010000008">
    <property type="protein sequence ID" value="KAK8884381.1"/>
    <property type="molecule type" value="Genomic_DNA"/>
</dbReference>
<dbReference type="SMART" id="SM00248">
    <property type="entry name" value="ANK"/>
    <property type="match status" value="6"/>
</dbReference>
<dbReference type="PANTHER" id="PTHR24198:SF165">
    <property type="entry name" value="ANKYRIN REPEAT-CONTAINING PROTEIN-RELATED"/>
    <property type="match status" value="1"/>
</dbReference>
<reference evidence="4 5" key="1">
    <citation type="submission" date="2024-04" db="EMBL/GenBank/DDBJ databases">
        <title>Tritrichomonas musculus Genome.</title>
        <authorList>
            <person name="Alves-Ferreira E."/>
            <person name="Grigg M."/>
            <person name="Lorenzi H."/>
            <person name="Galac M."/>
        </authorList>
    </citation>
    <scope>NUCLEOTIDE SEQUENCE [LARGE SCALE GENOMIC DNA]</scope>
    <source>
        <strain evidence="4 5">EAF2021</strain>
    </source>
</reference>
<keyword evidence="5" id="KW-1185">Reference proteome</keyword>
<proteinExistence type="predicted"/>
<gene>
    <name evidence="4" type="ORF">M9Y10_043491</name>
</gene>
<name>A0ABR2JZT8_9EUKA</name>
<keyword evidence="2 3" id="KW-0040">ANK repeat</keyword>